<feature type="compositionally biased region" description="Polar residues" evidence="4">
    <location>
        <begin position="7"/>
        <end position="19"/>
    </location>
</feature>
<reference evidence="5" key="1">
    <citation type="journal article" date="2023" name="Nat. Commun.">
        <title>Diploid and tetraploid genomes of Acorus and the evolution of monocots.</title>
        <authorList>
            <person name="Ma L."/>
            <person name="Liu K.W."/>
            <person name="Li Z."/>
            <person name="Hsiao Y.Y."/>
            <person name="Qi Y."/>
            <person name="Fu T."/>
            <person name="Tang G.D."/>
            <person name="Zhang D."/>
            <person name="Sun W.H."/>
            <person name="Liu D.K."/>
            <person name="Li Y."/>
            <person name="Chen G.Z."/>
            <person name="Liu X.D."/>
            <person name="Liao X.Y."/>
            <person name="Jiang Y.T."/>
            <person name="Yu X."/>
            <person name="Hao Y."/>
            <person name="Huang J."/>
            <person name="Zhao X.W."/>
            <person name="Ke S."/>
            <person name="Chen Y.Y."/>
            <person name="Wu W.L."/>
            <person name="Hsu J.L."/>
            <person name="Lin Y.F."/>
            <person name="Huang M.D."/>
            <person name="Li C.Y."/>
            <person name="Huang L."/>
            <person name="Wang Z.W."/>
            <person name="Zhao X."/>
            <person name="Zhong W.Y."/>
            <person name="Peng D.H."/>
            <person name="Ahmad S."/>
            <person name="Lan S."/>
            <person name="Zhang J.S."/>
            <person name="Tsai W.C."/>
            <person name="Van de Peer Y."/>
            <person name="Liu Z.J."/>
        </authorList>
    </citation>
    <scope>NUCLEOTIDE SEQUENCE</scope>
    <source>
        <strain evidence="5">SCP</strain>
    </source>
</reference>
<dbReference type="Proteomes" id="UP001179952">
    <property type="component" value="Unassembled WGS sequence"/>
</dbReference>
<comment type="similarity">
    <text evidence="1">Belongs to the plant acyltransferase family.</text>
</comment>
<proteinExistence type="inferred from homology"/>
<reference evidence="5" key="2">
    <citation type="submission" date="2023-06" db="EMBL/GenBank/DDBJ databases">
        <authorList>
            <person name="Ma L."/>
            <person name="Liu K.-W."/>
            <person name="Li Z."/>
            <person name="Hsiao Y.-Y."/>
            <person name="Qi Y."/>
            <person name="Fu T."/>
            <person name="Tang G."/>
            <person name="Zhang D."/>
            <person name="Sun W.-H."/>
            <person name="Liu D.-K."/>
            <person name="Li Y."/>
            <person name="Chen G.-Z."/>
            <person name="Liu X.-D."/>
            <person name="Liao X.-Y."/>
            <person name="Jiang Y.-T."/>
            <person name="Yu X."/>
            <person name="Hao Y."/>
            <person name="Huang J."/>
            <person name="Zhao X.-W."/>
            <person name="Ke S."/>
            <person name="Chen Y.-Y."/>
            <person name="Wu W.-L."/>
            <person name="Hsu J.-L."/>
            <person name="Lin Y.-F."/>
            <person name="Huang M.-D."/>
            <person name="Li C.-Y."/>
            <person name="Huang L."/>
            <person name="Wang Z.-W."/>
            <person name="Zhao X."/>
            <person name="Zhong W.-Y."/>
            <person name="Peng D.-H."/>
            <person name="Ahmad S."/>
            <person name="Lan S."/>
            <person name="Zhang J.-S."/>
            <person name="Tsai W.-C."/>
            <person name="Van De Peer Y."/>
            <person name="Liu Z.-J."/>
        </authorList>
    </citation>
    <scope>NUCLEOTIDE SEQUENCE</scope>
    <source>
        <strain evidence="5">SCP</strain>
        <tissue evidence="5">Leaves</tissue>
    </source>
</reference>
<dbReference type="GO" id="GO:0016747">
    <property type="term" value="F:acyltransferase activity, transferring groups other than amino-acyl groups"/>
    <property type="evidence" value="ECO:0007669"/>
    <property type="project" value="TreeGrafter"/>
</dbReference>
<evidence type="ECO:0000256" key="2">
    <source>
        <dbReference type="ARBA" id="ARBA00022679"/>
    </source>
</evidence>
<dbReference type="PANTHER" id="PTHR31642:SF278">
    <property type="entry name" value="TRYPTAMINE HYDROXYCINNAMOYLTRANSFERASE 1"/>
    <property type="match status" value="1"/>
</dbReference>
<evidence type="ECO:0000256" key="3">
    <source>
        <dbReference type="ARBA" id="ARBA00023315"/>
    </source>
</evidence>
<evidence type="ECO:0000256" key="4">
    <source>
        <dbReference type="SAM" id="MobiDB-lite"/>
    </source>
</evidence>
<protein>
    <submittedName>
        <fullName evidence="5">Agmatine coumaroyltransferase-2</fullName>
    </submittedName>
</protein>
<evidence type="ECO:0000256" key="1">
    <source>
        <dbReference type="ARBA" id="ARBA00009861"/>
    </source>
</evidence>
<dbReference type="Pfam" id="PF02458">
    <property type="entry name" value="Transferase"/>
    <property type="match status" value="1"/>
</dbReference>
<keyword evidence="6" id="KW-1185">Reference proteome</keyword>
<organism evidence="5 6">
    <name type="scientific">Acorus gramineus</name>
    <name type="common">Dwarf sweet flag</name>
    <dbReference type="NCBI Taxonomy" id="55184"/>
    <lineage>
        <taxon>Eukaryota</taxon>
        <taxon>Viridiplantae</taxon>
        <taxon>Streptophyta</taxon>
        <taxon>Embryophyta</taxon>
        <taxon>Tracheophyta</taxon>
        <taxon>Spermatophyta</taxon>
        <taxon>Magnoliopsida</taxon>
        <taxon>Liliopsida</taxon>
        <taxon>Acoraceae</taxon>
        <taxon>Acorus</taxon>
    </lineage>
</organism>
<evidence type="ECO:0000313" key="5">
    <source>
        <dbReference type="EMBL" id="KAK1263049.1"/>
    </source>
</evidence>
<feature type="region of interest" description="Disordered" evidence="4">
    <location>
        <begin position="1"/>
        <end position="21"/>
    </location>
</feature>
<dbReference type="EMBL" id="JAUJYN010000009">
    <property type="protein sequence ID" value="KAK1263049.1"/>
    <property type="molecule type" value="Genomic_DNA"/>
</dbReference>
<dbReference type="InterPro" id="IPR023213">
    <property type="entry name" value="CAT-like_dom_sf"/>
</dbReference>
<comment type="caution">
    <text evidence="5">The sequence shown here is derived from an EMBL/GenBank/DDBJ whole genome shotgun (WGS) entry which is preliminary data.</text>
</comment>
<name>A0AAV9AFS9_ACOGR</name>
<dbReference type="FunFam" id="3.30.559.10:FF:000008">
    <property type="entry name" value="Tryptamine hydroxycinnamoyl transferase"/>
    <property type="match status" value="1"/>
</dbReference>
<dbReference type="PANTHER" id="PTHR31642">
    <property type="entry name" value="TRICHOTHECENE 3-O-ACETYLTRANSFERASE"/>
    <property type="match status" value="1"/>
</dbReference>
<sequence length="444" mass="48605">MGVGSDIETTSTSILKPSSTSPPHPLLDTYVPLTIFDEAAFDLHVATLYAFRAPMPTNSAMKDGLSKVLSHFPHLSGRMCPDPNNNRPSIHLNNAGVRVIETRTADTLADRLPLDPSDELALLHPPTDASVEYLLQVQLNRFACGGLVIGVTSHHRVADGHSMSGFLVRWAEEVRGLGMDSFPYLDRAAVSVPRSPPRSEFNHRAIEFKEGHDSAAPSPRSCSVIENLVVHYSAEFVSGLKRMVSEDEAVPTRRCSTFECLLAHVWKKITKARGLGESESSQVRVAVNGRARMREPAVPMEFFGNLVLWAYPRLSTGEILKESHAYVVKAIHDSVAKVDEAYFRSFIDFGEMISTGEVGELSATAPEAGNSLCPNLEVDSWLRFNFHDLDFGTGGPCAFLPPNLPVEGLLIFVPSCKDKGAVDVFLALSGEHVEIFKEISHSLD</sequence>
<accession>A0AAV9AFS9</accession>
<evidence type="ECO:0000313" key="6">
    <source>
        <dbReference type="Proteomes" id="UP001179952"/>
    </source>
</evidence>
<dbReference type="InterPro" id="IPR050317">
    <property type="entry name" value="Plant_Fungal_Acyltransferase"/>
</dbReference>
<keyword evidence="2" id="KW-0808">Transferase</keyword>
<gene>
    <name evidence="5" type="ORF">QJS04_geneDACA017455</name>
</gene>
<keyword evidence="3" id="KW-0012">Acyltransferase</keyword>
<dbReference type="Gene3D" id="3.30.559.10">
    <property type="entry name" value="Chloramphenicol acetyltransferase-like domain"/>
    <property type="match status" value="2"/>
</dbReference>
<dbReference type="AlphaFoldDB" id="A0AAV9AFS9"/>
<dbReference type="SUPFAM" id="SSF52777">
    <property type="entry name" value="CoA-dependent acyltransferases"/>
    <property type="match status" value="1"/>
</dbReference>